<keyword evidence="2 8" id="KW-0963">Cytoplasm</keyword>
<dbReference type="NCBIfam" id="TIGR02432">
    <property type="entry name" value="lysidine_TilS_N"/>
    <property type="match status" value="1"/>
</dbReference>
<comment type="domain">
    <text evidence="8">The N-terminal region contains the highly conserved SGGXDS motif, predicted to be a P-loop motif involved in ATP binding.</text>
</comment>
<dbReference type="InterPro" id="IPR011063">
    <property type="entry name" value="TilS/TtcA_N"/>
</dbReference>
<evidence type="ECO:0000313" key="10">
    <source>
        <dbReference type="EMBL" id="SMP11186.1"/>
    </source>
</evidence>
<gene>
    <name evidence="8" type="primary">tilS</name>
    <name evidence="10" type="ORF">SAMN06265339_0891</name>
</gene>
<evidence type="ECO:0000259" key="9">
    <source>
        <dbReference type="SMART" id="SM00977"/>
    </source>
</evidence>
<dbReference type="InterPro" id="IPR014729">
    <property type="entry name" value="Rossmann-like_a/b/a_fold"/>
</dbReference>
<feature type="binding site" evidence="8">
    <location>
        <begin position="27"/>
        <end position="32"/>
    </location>
    <ligand>
        <name>ATP</name>
        <dbReference type="ChEBI" id="CHEBI:30616"/>
    </ligand>
</feature>
<dbReference type="RefSeq" id="WP_283400376.1">
    <property type="nucleotide sequence ID" value="NZ_FXUB01000002.1"/>
</dbReference>
<sequence>MLEKKFISTIRKYSLINPKENVLVALSGGPDSVTLLYLLLKLKDKLKVNVFAAHLNHMLRGEESDRDEEFVRKLCNEWNVTLFVERRNVKEISKGKNVEAIARKERYDFLRKTLKEIGGGKIATGHTASDLVETVLLNLTKGTGIRGLRGFLPKSGNVIRPLIEITRKEIEEYTKKEKLPYVIDSSNYDKSFERNLIRLDVIPVLKKINPSLESAFLKTCETLRLLEDFLNKEVETVIHAWTEKDEIKIPLQTFKSLHPFLRREAVQKAFEQISGRKLSFKNLLDIEKLADAEGYKEIHLGSGFKAVKEDNTIKIRKEQEKPKSFSFKVTKIPTTLHTPLYTLHFAENEGEPLLPITQFKEKGITVRNRKPGDKVNLGKFHKPLKKLLMEKKIPPTLRWQIPIITSGEEIIYIPDVFKAYIKGKPFVGVKVEKRETEKTDS</sequence>
<evidence type="ECO:0000256" key="3">
    <source>
        <dbReference type="ARBA" id="ARBA00022598"/>
    </source>
</evidence>
<organism evidence="10 11">
    <name type="scientific">Desulfurobacterium pacificum</name>
    <dbReference type="NCBI Taxonomy" id="240166"/>
    <lineage>
        <taxon>Bacteria</taxon>
        <taxon>Pseudomonadati</taxon>
        <taxon>Aquificota</taxon>
        <taxon>Aquificia</taxon>
        <taxon>Desulfurobacteriales</taxon>
        <taxon>Desulfurobacteriaceae</taxon>
        <taxon>Desulfurobacterium</taxon>
    </lineage>
</organism>
<dbReference type="InterPro" id="IPR012796">
    <property type="entry name" value="Lysidine-tRNA-synth_C"/>
</dbReference>
<dbReference type="SUPFAM" id="SSF56037">
    <property type="entry name" value="PheT/TilS domain"/>
    <property type="match status" value="1"/>
</dbReference>
<accession>A0ABY1NKJ2</accession>
<evidence type="ECO:0000256" key="8">
    <source>
        <dbReference type="HAMAP-Rule" id="MF_01161"/>
    </source>
</evidence>
<dbReference type="InterPro" id="IPR012795">
    <property type="entry name" value="tRNA_Ile_lys_synt_N"/>
</dbReference>
<evidence type="ECO:0000256" key="7">
    <source>
        <dbReference type="ARBA" id="ARBA00048539"/>
    </source>
</evidence>
<evidence type="ECO:0000256" key="1">
    <source>
        <dbReference type="ARBA" id="ARBA00004496"/>
    </source>
</evidence>
<comment type="caution">
    <text evidence="10">The sequence shown here is derived from an EMBL/GenBank/DDBJ whole genome shotgun (WGS) entry which is preliminary data.</text>
</comment>
<protein>
    <recommendedName>
        <fullName evidence="8">tRNA(Ile)-lysidine synthase</fullName>
        <ecNumber evidence="8">6.3.4.19</ecNumber>
    </recommendedName>
    <alternativeName>
        <fullName evidence="8">tRNA(Ile)-2-lysyl-cytidine synthase</fullName>
    </alternativeName>
    <alternativeName>
        <fullName evidence="8">tRNA(Ile)-lysidine synthetase</fullName>
    </alternativeName>
</protein>
<dbReference type="SUPFAM" id="SSF82829">
    <property type="entry name" value="MesJ substrate recognition domain-like"/>
    <property type="match status" value="1"/>
</dbReference>
<comment type="catalytic activity">
    <reaction evidence="7 8">
        <text>cytidine(34) in tRNA(Ile2) + L-lysine + ATP = lysidine(34) in tRNA(Ile2) + AMP + diphosphate + H(+)</text>
        <dbReference type="Rhea" id="RHEA:43744"/>
        <dbReference type="Rhea" id="RHEA-COMP:10625"/>
        <dbReference type="Rhea" id="RHEA-COMP:10670"/>
        <dbReference type="ChEBI" id="CHEBI:15378"/>
        <dbReference type="ChEBI" id="CHEBI:30616"/>
        <dbReference type="ChEBI" id="CHEBI:32551"/>
        <dbReference type="ChEBI" id="CHEBI:33019"/>
        <dbReference type="ChEBI" id="CHEBI:82748"/>
        <dbReference type="ChEBI" id="CHEBI:83665"/>
        <dbReference type="ChEBI" id="CHEBI:456215"/>
        <dbReference type="EC" id="6.3.4.19"/>
    </reaction>
</comment>
<comment type="function">
    <text evidence="8">Ligates lysine onto the cytidine present at position 34 of the AUA codon-specific tRNA(Ile) that contains the anticodon CAU, in an ATP-dependent manner. Cytidine is converted to lysidine, thus changing the amino acid specificity of the tRNA from methionine to isoleucine.</text>
</comment>
<comment type="subcellular location">
    <subcellularLocation>
        <location evidence="1 8">Cytoplasm</location>
    </subcellularLocation>
</comment>
<keyword evidence="4 8" id="KW-0819">tRNA processing</keyword>
<proteinExistence type="inferred from homology"/>
<dbReference type="SUPFAM" id="SSF52402">
    <property type="entry name" value="Adenine nucleotide alpha hydrolases-like"/>
    <property type="match status" value="1"/>
</dbReference>
<dbReference type="NCBIfam" id="TIGR02433">
    <property type="entry name" value="lysidine_TilS_C"/>
    <property type="match status" value="1"/>
</dbReference>
<dbReference type="Proteomes" id="UP001157911">
    <property type="component" value="Unassembled WGS sequence"/>
</dbReference>
<dbReference type="Pfam" id="PF01171">
    <property type="entry name" value="ATP_bind_3"/>
    <property type="match status" value="1"/>
</dbReference>
<comment type="similarity">
    <text evidence="8">Belongs to the tRNA(Ile)-lysidine synthase family.</text>
</comment>
<dbReference type="HAMAP" id="MF_01161">
    <property type="entry name" value="tRNA_Ile_lys_synt"/>
    <property type="match status" value="1"/>
</dbReference>
<evidence type="ECO:0000256" key="2">
    <source>
        <dbReference type="ARBA" id="ARBA00022490"/>
    </source>
</evidence>
<keyword evidence="3 8" id="KW-0436">Ligase</keyword>
<dbReference type="InterPro" id="IPR012094">
    <property type="entry name" value="tRNA_Ile_lys_synt"/>
</dbReference>
<evidence type="ECO:0000256" key="4">
    <source>
        <dbReference type="ARBA" id="ARBA00022694"/>
    </source>
</evidence>
<dbReference type="SMART" id="SM00977">
    <property type="entry name" value="TilS_C"/>
    <property type="match status" value="1"/>
</dbReference>
<feature type="domain" description="Lysidine-tRNA(Ile) synthetase C-terminal" evidence="9">
    <location>
        <begin position="364"/>
        <end position="433"/>
    </location>
</feature>
<dbReference type="CDD" id="cd01992">
    <property type="entry name" value="TilS_N"/>
    <property type="match status" value="1"/>
</dbReference>
<evidence type="ECO:0000256" key="6">
    <source>
        <dbReference type="ARBA" id="ARBA00022840"/>
    </source>
</evidence>
<dbReference type="EMBL" id="FXUB01000002">
    <property type="protein sequence ID" value="SMP11186.1"/>
    <property type="molecule type" value="Genomic_DNA"/>
</dbReference>
<reference evidence="10 11" key="1">
    <citation type="submission" date="2017-05" db="EMBL/GenBank/DDBJ databases">
        <authorList>
            <person name="Varghese N."/>
            <person name="Submissions S."/>
        </authorList>
    </citation>
    <scope>NUCLEOTIDE SEQUENCE [LARGE SCALE GENOMIC DNA]</scope>
    <source>
        <strain evidence="10 11">DSM 15522</strain>
    </source>
</reference>
<name>A0ABY1NKJ2_9BACT</name>
<keyword evidence="11" id="KW-1185">Reference proteome</keyword>
<keyword evidence="6 8" id="KW-0067">ATP-binding</keyword>
<dbReference type="EC" id="6.3.4.19" evidence="8"/>
<dbReference type="PANTHER" id="PTHR43033">
    <property type="entry name" value="TRNA(ILE)-LYSIDINE SYNTHASE-RELATED"/>
    <property type="match status" value="1"/>
</dbReference>
<evidence type="ECO:0000256" key="5">
    <source>
        <dbReference type="ARBA" id="ARBA00022741"/>
    </source>
</evidence>
<keyword evidence="5 8" id="KW-0547">Nucleotide-binding</keyword>
<dbReference type="Gene3D" id="3.40.50.620">
    <property type="entry name" value="HUPs"/>
    <property type="match status" value="1"/>
</dbReference>
<dbReference type="PANTHER" id="PTHR43033:SF1">
    <property type="entry name" value="TRNA(ILE)-LYSIDINE SYNTHASE-RELATED"/>
    <property type="match status" value="1"/>
</dbReference>
<evidence type="ECO:0000313" key="11">
    <source>
        <dbReference type="Proteomes" id="UP001157911"/>
    </source>
</evidence>
<dbReference type="Gene3D" id="1.20.59.20">
    <property type="match status" value="1"/>
</dbReference>
<dbReference type="Pfam" id="PF11734">
    <property type="entry name" value="TilS_C"/>
    <property type="match status" value="1"/>
</dbReference>